<dbReference type="InterPro" id="IPR001123">
    <property type="entry name" value="LeuE-type"/>
</dbReference>
<dbReference type="AlphaFoldDB" id="A0A1I3ADW9"/>
<dbReference type="PANTHER" id="PTHR30086:SF20">
    <property type="entry name" value="ARGININE EXPORTER PROTEIN ARGO-RELATED"/>
    <property type="match status" value="1"/>
</dbReference>
<keyword evidence="4 6" id="KW-1133">Transmembrane helix</keyword>
<keyword evidence="2" id="KW-1003">Cell membrane</keyword>
<evidence type="ECO:0000256" key="1">
    <source>
        <dbReference type="ARBA" id="ARBA00004651"/>
    </source>
</evidence>
<dbReference type="EMBL" id="FOPZ01000005">
    <property type="protein sequence ID" value="SFH48292.1"/>
    <property type="molecule type" value="Genomic_DNA"/>
</dbReference>
<comment type="subcellular location">
    <subcellularLocation>
        <location evidence="1">Cell membrane</location>
        <topology evidence="1">Multi-pass membrane protein</topology>
    </subcellularLocation>
</comment>
<dbReference type="Proteomes" id="UP000323537">
    <property type="component" value="Unassembled WGS sequence"/>
</dbReference>
<gene>
    <name evidence="7" type="ORF">SAMN04488066_105121</name>
</gene>
<dbReference type="OrthoDB" id="202606at2157"/>
<name>A0A1I3ADW9_9EURY</name>
<sequence>MVAAGFPLAPPTYALFVLAAATLIVTPGPDTLFVLSCGLENRAAGLRAALGVTAGILFHTALVVVGVAAVYRAVPGAERVVRVAGGIYLCYLGVDTLRSAGDDAPPTGGDGIREGFLVNALNPQVALFFLAFLPGFVGGGDVGGGAGGGGVGGGALGGFSAESGAIALLGATYAGLTAVYLGCVAIAADGAAGVLQSAETGRRLDRVAGGILLLLGVWVLVG</sequence>
<dbReference type="GO" id="GO:0015171">
    <property type="term" value="F:amino acid transmembrane transporter activity"/>
    <property type="evidence" value="ECO:0007669"/>
    <property type="project" value="TreeGrafter"/>
</dbReference>
<evidence type="ECO:0000256" key="3">
    <source>
        <dbReference type="ARBA" id="ARBA00022692"/>
    </source>
</evidence>
<keyword evidence="5 6" id="KW-0472">Membrane</keyword>
<protein>
    <submittedName>
        <fullName evidence="7">Threonine/homoserine/homoserine lactone efflux protein</fullName>
    </submittedName>
</protein>
<evidence type="ECO:0000256" key="6">
    <source>
        <dbReference type="SAM" id="Phobius"/>
    </source>
</evidence>
<evidence type="ECO:0000313" key="7">
    <source>
        <dbReference type="EMBL" id="SFH48292.1"/>
    </source>
</evidence>
<dbReference type="RefSeq" id="WP_149783972.1">
    <property type="nucleotide sequence ID" value="NZ_BAAADP010000003.1"/>
</dbReference>
<evidence type="ECO:0000256" key="4">
    <source>
        <dbReference type="ARBA" id="ARBA00022989"/>
    </source>
</evidence>
<evidence type="ECO:0000256" key="2">
    <source>
        <dbReference type="ARBA" id="ARBA00022475"/>
    </source>
</evidence>
<keyword evidence="3 6" id="KW-0812">Transmembrane</keyword>
<reference evidence="7 8" key="1">
    <citation type="submission" date="2016-10" db="EMBL/GenBank/DDBJ databases">
        <authorList>
            <person name="Varghese N."/>
            <person name="Submissions S."/>
        </authorList>
    </citation>
    <scope>NUCLEOTIDE SEQUENCE [LARGE SCALE GENOMIC DNA]</scope>
    <source>
        <strain evidence="7 8">CGMCC 1.6377</strain>
    </source>
</reference>
<dbReference type="Pfam" id="PF01810">
    <property type="entry name" value="LysE"/>
    <property type="match status" value="1"/>
</dbReference>
<evidence type="ECO:0000256" key="5">
    <source>
        <dbReference type="ARBA" id="ARBA00023136"/>
    </source>
</evidence>
<evidence type="ECO:0000313" key="8">
    <source>
        <dbReference type="Proteomes" id="UP000323537"/>
    </source>
</evidence>
<accession>A0A1I3ADW9</accession>
<feature type="transmembrane region" description="Helical" evidence="6">
    <location>
        <begin position="166"/>
        <end position="192"/>
    </location>
</feature>
<feature type="transmembrane region" description="Helical" evidence="6">
    <location>
        <begin position="204"/>
        <end position="221"/>
    </location>
</feature>
<dbReference type="GO" id="GO:0005886">
    <property type="term" value="C:plasma membrane"/>
    <property type="evidence" value="ECO:0007669"/>
    <property type="project" value="UniProtKB-SubCell"/>
</dbReference>
<proteinExistence type="predicted"/>
<feature type="transmembrane region" description="Helical" evidence="6">
    <location>
        <begin position="12"/>
        <end position="36"/>
    </location>
</feature>
<feature type="transmembrane region" description="Helical" evidence="6">
    <location>
        <begin position="48"/>
        <end position="71"/>
    </location>
</feature>
<keyword evidence="8" id="KW-1185">Reference proteome</keyword>
<organism evidence="7 8">
    <name type="scientific">Halorubrum aquaticum</name>
    <dbReference type="NCBI Taxonomy" id="387340"/>
    <lineage>
        <taxon>Archaea</taxon>
        <taxon>Methanobacteriati</taxon>
        <taxon>Methanobacteriota</taxon>
        <taxon>Stenosarchaea group</taxon>
        <taxon>Halobacteria</taxon>
        <taxon>Halobacteriales</taxon>
        <taxon>Haloferacaceae</taxon>
        <taxon>Halorubrum</taxon>
    </lineage>
</organism>
<dbReference type="PANTHER" id="PTHR30086">
    <property type="entry name" value="ARGININE EXPORTER PROTEIN ARGO"/>
    <property type="match status" value="1"/>
</dbReference>